<gene>
    <name evidence="1" type="ORF">P7K49_039630</name>
</gene>
<name>A0ABQ9TBX8_SAGOE</name>
<reference evidence="1 2" key="1">
    <citation type="submission" date="2023-05" db="EMBL/GenBank/DDBJ databases">
        <title>B98-5 Cell Line De Novo Hybrid Assembly: An Optical Mapping Approach.</title>
        <authorList>
            <person name="Kananen K."/>
            <person name="Auerbach J.A."/>
            <person name="Kautto E."/>
            <person name="Blachly J.S."/>
        </authorList>
    </citation>
    <scope>NUCLEOTIDE SEQUENCE [LARGE SCALE GENOMIC DNA]</scope>
    <source>
        <strain evidence="1">B95-8</strain>
        <tissue evidence="1">Cell line</tissue>
    </source>
</reference>
<protein>
    <submittedName>
        <fullName evidence="1">Uncharacterized protein</fullName>
    </submittedName>
</protein>
<evidence type="ECO:0000313" key="2">
    <source>
        <dbReference type="Proteomes" id="UP001266305"/>
    </source>
</evidence>
<accession>A0ABQ9TBX8</accession>
<evidence type="ECO:0000313" key="1">
    <source>
        <dbReference type="EMBL" id="KAK2082060.1"/>
    </source>
</evidence>
<proteinExistence type="predicted"/>
<keyword evidence="2" id="KW-1185">Reference proteome</keyword>
<comment type="caution">
    <text evidence="1">The sequence shown here is derived from an EMBL/GenBank/DDBJ whole genome shotgun (WGS) entry which is preliminary data.</text>
</comment>
<sequence>MCLLACLPQSWRIRKDSFSIVEFSEGHCSFRLQYDKPQEHSTSPALRVAQSGSQEGCAQRHEAMNILESWRHQAVPEIAVPREQAHTPRLCLSPLQKRATSPFIHHPGRRQVDHFPE</sequence>
<dbReference type="Proteomes" id="UP001266305">
    <property type="component" value="Unassembled WGS sequence"/>
</dbReference>
<organism evidence="1 2">
    <name type="scientific">Saguinus oedipus</name>
    <name type="common">Cotton-top tamarin</name>
    <name type="synonym">Oedipomidas oedipus</name>
    <dbReference type="NCBI Taxonomy" id="9490"/>
    <lineage>
        <taxon>Eukaryota</taxon>
        <taxon>Metazoa</taxon>
        <taxon>Chordata</taxon>
        <taxon>Craniata</taxon>
        <taxon>Vertebrata</taxon>
        <taxon>Euteleostomi</taxon>
        <taxon>Mammalia</taxon>
        <taxon>Eutheria</taxon>
        <taxon>Euarchontoglires</taxon>
        <taxon>Primates</taxon>
        <taxon>Haplorrhini</taxon>
        <taxon>Platyrrhini</taxon>
        <taxon>Cebidae</taxon>
        <taxon>Callitrichinae</taxon>
        <taxon>Saguinus</taxon>
    </lineage>
</organism>
<dbReference type="EMBL" id="JASSZA010000045">
    <property type="protein sequence ID" value="KAK2082060.1"/>
    <property type="molecule type" value="Genomic_DNA"/>
</dbReference>